<organism evidence="17 18">
    <name type="scientific">Candidatus Aphodoplasma excrementigallinarum</name>
    <dbReference type="NCBI Taxonomy" id="2840673"/>
    <lineage>
        <taxon>Bacteria</taxon>
        <taxon>Bacillati</taxon>
        <taxon>Bacillota</taxon>
        <taxon>Clostridia</taxon>
        <taxon>Eubacteriales</taxon>
        <taxon>Candidatus Aphodoplasma</taxon>
    </lineage>
</organism>
<feature type="binding site" evidence="14">
    <location>
        <position position="181"/>
    </location>
    <ligand>
        <name>Mg(2+)</name>
        <dbReference type="ChEBI" id="CHEBI:18420"/>
    </ligand>
</feature>
<dbReference type="EMBL" id="DVOF01000058">
    <property type="protein sequence ID" value="HIV02306.1"/>
    <property type="molecule type" value="Genomic_DNA"/>
</dbReference>
<feature type="binding site" evidence="14">
    <location>
        <begin position="174"/>
        <end position="181"/>
    </location>
    <ligand>
        <name>ATP</name>
        <dbReference type="ChEBI" id="CHEBI:30616"/>
    </ligand>
</feature>
<evidence type="ECO:0000256" key="13">
    <source>
        <dbReference type="ARBA" id="ARBA00047657"/>
    </source>
</evidence>
<proteinExistence type="inferred from homology"/>
<feature type="active site" evidence="14">
    <location>
        <position position="159"/>
    </location>
</feature>
<dbReference type="Gene3D" id="3.40.1390.20">
    <property type="entry name" value="HprK N-terminal domain-like"/>
    <property type="match status" value="1"/>
</dbReference>
<keyword evidence="9 14" id="KW-0067">ATP-binding</keyword>
<dbReference type="GO" id="GO:0004674">
    <property type="term" value="F:protein serine/threonine kinase activity"/>
    <property type="evidence" value="ECO:0007669"/>
    <property type="project" value="UniProtKB-KW"/>
</dbReference>
<dbReference type="SUPFAM" id="SSF53795">
    <property type="entry name" value="PEP carboxykinase-like"/>
    <property type="match status" value="1"/>
</dbReference>
<evidence type="ECO:0000313" key="18">
    <source>
        <dbReference type="Proteomes" id="UP000886743"/>
    </source>
</evidence>
<keyword evidence="7 14" id="KW-0547">Nucleotide-binding</keyword>
<dbReference type="EC" id="2.7.4.-" evidence="14"/>
<evidence type="ECO:0000256" key="14">
    <source>
        <dbReference type="HAMAP-Rule" id="MF_01249"/>
    </source>
</evidence>
<dbReference type="InterPro" id="IPR011104">
    <property type="entry name" value="Hpr_kin/Pase_C"/>
</dbReference>
<evidence type="ECO:0000256" key="3">
    <source>
        <dbReference type="ARBA" id="ARBA00006883"/>
    </source>
</evidence>
<comment type="caution">
    <text evidence="17">The sequence shown here is derived from an EMBL/GenBank/DDBJ whole genome shotgun (WGS) entry which is preliminary data.</text>
</comment>
<feature type="domain" description="HPr kinase/phosphorylase C-terminal" evidence="16">
    <location>
        <begin position="151"/>
        <end position="319"/>
    </location>
</feature>
<feature type="region of interest" description="Important for the catalytic mechanism of dephosphorylation" evidence="14">
    <location>
        <begin position="285"/>
        <end position="290"/>
    </location>
</feature>
<dbReference type="SUPFAM" id="SSF75138">
    <property type="entry name" value="HprK N-terminal domain-like"/>
    <property type="match status" value="1"/>
</dbReference>
<evidence type="ECO:0000313" key="17">
    <source>
        <dbReference type="EMBL" id="HIV02306.1"/>
    </source>
</evidence>
<dbReference type="GO" id="GO:0004712">
    <property type="term" value="F:protein serine/threonine/tyrosine kinase activity"/>
    <property type="evidence" value="ECO:0007669"/>
    <property type="project" value="UniProtKB-UniRule"/>
</dbReference>
<dbReference type="NCBIfam" id="TIGR00679">
    <property type="entry name" value="hpr-ser"/>
    <property type="match status" value="1"/>
</dbReference>
<accession>A0A9D1T039</accession>
<dbReference type="GO" id="GO:0006109">
    <property type="term" value="P:regulation of carbohydrate metabolic process"/>
    <property type="evidence" value="ECO:0007669"/>
    <property type="project" value="UniProtKB-UniRule"/>
</dbReference>
<comment type="cofactor">
    <cofactor evidence="2 14">
        <name>Mg(2+)</name>
        <dbReference type="ChEBI" id="CHEBI:18420"/>
    </cofactor>
</comment>
<keyword evidence="11 14" id="KW-0511">Multifunctional enzyme</keyword>
<evidence type="ECO:0000256" key="10">
    <source>
        <dbReference type="ARBA" id="ARBA00022842"/>
    </source>
</evidence>
<dbReference type="InterPro" id="IPR003755">
    <property type="entry name" value="HPr(Ser)_kin/Pase"/>
</dbReference>
<gene>
    <name evidence="14 17" type="primary">hprK</name>
    <name evidence="17" type="ORF">IAC74_01930</name>
</gene>
<evidence type="ECO:0000256" key="1">
    <source>
        <dbReference type="ARBA" id="ARBA00001120"/>
    </source>
</evidence>
<feature type="binding site" evidence="14">
    <location>
        <position position="223"/>
    </location>
    <ligand>
        <name>Mg(2+)</name>
        <dbReference type="ChEBI" id="CHEBI:18420"/>
    </ligand>
</feature>
<evidence type="ECO:0000259" key="15">
    <source>
        <dbReference type="Pfam" id="PF02603"/>
    </source>
</evidence>
<comment type="miscellaneous">
    <text evidence="14">Both phosphorylation and phosphorolysis are carried out by the same active site and suggest a common mechanism for both reactions.</text>
</comment>
<dbReference type="CDD" id="cd01918">
    <property type="entry name" value="HprK_C"/>
    <property type="match status" value="1"/>
</dbReference>
<feature type="active site" evidence="14">
    <location>
        <position position="264"/>
    </location>
</feature>
<dbReference type="InterPro" id="IPR028979">
    <property type="entry name" value="Ser_kin/Pase_Hpr-like_N_sf"/>
</dbReference>
<dbReference type="Gene3D" id="3.40.50.300">
    <property type="entry name" value="P-loop containing nucleotide triphosphate hydrolases"/>
    <property type="match status" value="1"/>
</dbReference>
<keyword evidence="6 14" id="KW-0479">Metal-binding</keyword>
<evidence type="ECO:0000256" key="12">
    <source>
        <dbReference type="ARBA" id="ARBA00023277"/>
    </source>
</evidence>
<dbReference type="InterPro" id="IPR027417">
    <property type="entry name" value="P-loop_NTPase"/>
</dbReference>
<name>A0A9D1T039_9FIRM</name>
<evidence type="ECO:0000256" key="4">
    <source>
        <dbReference type="ARBA" id="ARBA00022527"/>
    </source>
</evidence>
<dbReference type="Pfam" id="PF07475">
    <property type="entry name" value="Hpr_kinase_C"/>
    <property type="match status" value="1"/>
</dbReference>
<dbReference type="EC" id="2.7.11.-" evidence="14"/>
<feature type="domain" description="HPr(Ser) kinase/phosphorylase N-terminal" evidence="15">
    <location>
        <begin position="26"/>
        <end position="148"/>
    </location>
</feature>
<comment type="domain">
    <text evidence="14">The Walker A ATP-binding motif also binds Pi and PPi.</text>
</comment>
<comment type="similarity">
    <text evidence="3 14">Belongs to the HPrK/P family.</text>
</comment>
<reference evidence="17" key="2">
    <citation type="journal article" date="2021" name="PeerJ">
        <title>Extensive microbial diversity within the chicken gut microbiome revealed by metagenomics and culture.</title>
        <authorList>
            <person name="Gilroy R."/>
            <person name="Ravi A."/>
            <person name="Getino M."/>
            <person name="Pursley I."/>
            <person name="Horton D.L."/>
            <person name="Alikhan N.F."/>
            <person name="Baker D."/>
            <person name="Gharbi K."/>
            <person name="Hall N."/>
            <person name="Watson M."/>
            <person name="Adriaenssens E.M."/>
            <person name="Foster-Nyarko E."/>
            <person name="Jarju S."/>
            <person name="Secka A."/>
            <person name="Antonio M."/>
            <person name="Oren A."/>
            <person name="Chaudhuri R.R."/>
            <person name="La Ragione R."/>
            <person name="Hildebrand F."/>
            <person name="Pallen M.J."/>
        </authorList>
    </citation>
    <scope>NUCLEOTIDE SEQUENCE</scope>
    <source>
        <strain evidence="17">4920</strain>
    </source>
</reference>
<reference evidence="17" key="1">
    <citation type="submission" date="2020-10" db="EMBL/GenBank/DDBJ databases">
        <authorList>
            <person name="Gilroy R."/>
        </authorList>
    </citation>
    <scope>NUCLEOTIDE SEQUENCE</scope>
    <source>
        <strain evidence="17">4920</strain>
    </source>
</reference>
<evidence type="ECO:0000256" key="5">
    <source>
        <dbReference type="ARBA" id="ARBA00022679"/>
    </source>
</evidence>
<feature type="active site" description="Proton acceptor; for phosphorylation activity. Proton donor; for dephosphorylation activity" evidence="14">
    <location>
        <position position="198"/>
    </location>
</feature>
<dbReference type="GO" id="GO:0005524">
    <property type="term" value="F:ATP binding"/>
    <property type="evidence" value="ECO:0007669"/>
    <property type="project" value="UniProtKB-UniRule"/>
</dbReference>
<evidence type="ECO:0000256" key="11">
    <source>
        <dbReference type="ARBA" id="ARBA00023268"/>
    </source>
</evidence>
<keyword evidence="8 14" id="KW-0418">Kinase</keyword>
<dbReference type="HAMAP" id="MF_01249">
    <property type="entry name" value="HPr_kinase"/>
    <property type="match status" value="1"/>
</dbReference>
<dbReference type="PANTHER" id="PTHR30305">
    <property type="entry name" value="PROTEIN YJDM-RELATED"/>
    <property type="match status" value="1"/>
</dbReference>
<evidence type="ECO:0000259" key="16">
    <source>
        <dbReference type="Pfam" id="PF07475"/>
    </source>
</evidence>
<comment type="function">
    <text evidence="14">Catalyzes the ATP- as well as the pyrophosphate-dependent phosphorylation of a specific serine residue in HPr, a phosphocarrier protein of the phosphoenolpyruvate-dependent sugar phosphotransferase system (PTS). HprK/P also catalyzes the pyrophosphate-producing, inorganic phosphate-dependent dephosphorylation (phosphorolysis) of seryl-phosphorylated HPr (P-Ser-HPr). The two antagonistic activities of HprK/P are regulated by several intracellular metabolites, which change their concentration in response to the absence or presence of rapidly metabolisable carbon sources (glucose, fructose, etc.) in the growth medium. Therefore, by controlling the phosphorylation state of HPr, HPrK/P is a sensor enzyme that plays a major role in the regulation of carbon metabolism and sugar transport: it mediates carbon catabolite repression (CCR), and regulates PTS-catalyzed carbohydrate uptake and inducer exclusion.</text>
</comment>
<comment type="subunit">
    <text evidence="14">Homohexamer.</text>
</comment>
<keyword evidence="5 14" id="KW-0808">Transferase</keyword>
<evidence type="ECO:0000256" key="7">
    <source>
        <dbReference type="ARBA" id="ARBA00022741"/>
    </source>
</evidence>
<comment type="catalytic activity">
    <reaction evidence="13 14">
        <text>[HPr protein]-O-phospho-L-serine + phosphate + H(+) = [HPr protein]-L-serine + diphosphate</text>
        <dbReference type="Rhea" id="RHEA:46604"/>
        <dbReference type="Rhea" id="RHEA-COMP:11602"/>
        <dbReference type="Rhea" id="RHEA-COMP:11603"/>
        <dbReference type="ChEBI" id="CHEBI:15378"/>
        <dbReference type="ChEBI" id="CHEBI:29999"/>
        <dbReference type="ChEBI" id="CHEBI:33019"/>
        <dbReference type="ChEBI" id="CHEBI:43474"/>
        <dbReference type="ChEBI" id="CHEBI:83421"/>
    </reaction>
</comment>
<protein>
    <recommendedName>
        <fullName evidence="14">HPr kinase/phosphorylase</fullName>
        <shortName evidence="14">HPrK/P</shortName>
        <ecNumber evidence="14">2.7.11.-</ecNumber>
        <ecNumber evidence="14">2.7.4.-</ecNumber>
    </recommendedName>
    <alternativeName>
        <fullName evidence="14">HPr(Ser) kinase/phosphorylase</fullName>
    </alternativeName>
</protein>
<dbReference type="Proteomes" id="UP000886743">
    <property type="component" value="Unassembled WGS sequence"/>
</dbReference>
<keyword evidence="12 14" id="KW-0119">Carbohydrate metabolism</keyword>
<dbReference type="PANTHER" id="PTHR30305:SF1">
    <property type="entry name" value="HPR KINASE_PHOSPHORYLASE"/>
    <property type="match status" value="1"/>
</dbReference>
<comment type="catalytic activity">
    <reaction evidence="1 14">
        <text>[HPr protein]-L-serine + ATP = [HPr protein]-O-phospho-L-serine + ADP + H(+)</text>
        <dbReference type="Rhea" id="RHEA:46600"/>
        <dbReference type="Rhea" id="RHEA-COMP:11602"/>
        <dbReference type="Rhea" id="RHEA-COMP:11603"/>
        <dbReference type="ChEBI" id="CHEBI:15378"/>
        <dbReference type="ChEBI" id="CHEBI:29999"/>
        <dbReference type="ChEBI" id="CHEBI:30616"/>
        <dbReference type="ChEBI" id="CHEBI:83421"/>
        <dbReference type="ChEBI" id="CHEBI:456216"/>
    </reaction>
</comment>
<sequence length="329" mass="37214">MYRYGKNIPLYKGGEALNKQQFSIPLSRIVSEFHLEKIYESSDFADIEVTSSEVNRPGTQLVGFFDYFDPRRIQILGKVEISYLHGFTHEQRLACFDKLVGTKIPMIVVTRSLEIFPELLEAAKKHDVSIFRCGESTSYFMSALISYLNVHLAPRITRHGVLLEVHGEGVLILGESGVGKSETAVELVKRGHRFVADDAVELKRVSDRTLVGTAPENIRYFIEIRGIGIVDIRRLFGMGSVKETERVDMIIHLEPWEEAKQYDRLGLVDEYTNILGVNIPSVTVPVRPGRNLAVIVEVAAMNNRQKRMGYNAAEELNQRLLHQLEQGAN</sequence>
<evidence type="ECO:0000256" key="9">
    <source>
        <dbReference type="ARBA" id="ARBA00022840"/>
    </source>
</evidence>
<keyword evidence="10 14" id="KW-0460">Magnesium</keyword>
<evidence type="ECO:0000256" key="6">
    <source>
        <dbReference type="ARBA" id="ARBA00022723"/>
    </source>
</evidence>
<dbReference type="GO" id="GO:0000155">
    <property type="term" value="F:phosphorelay sensor kinase activity"/>
    <property type="evidence" value="ECO:0007669"/>
    <property type="project" value="InterPro"/>
</dbReference>
<dbReference type="Pfam" id="PF02603">
    <property type="entry name" value="Hpr_kinase_N"/>
    <property type="match status" value="1"/>
</dbReference>
<evidence type="ECO:0000256" key="2">
    <source>
        <dbReference type="ARBA" id="ARBA00001946"/>
    </source>
</evidence>
<feature type="region of interest" description="Important for the catalytic mechanism of both phosphorylation and dephosphorylation" evidence="14">
    <location>
        <begin position="222"/>
        <end position="231"/>
    </location>
</feature>
<feature type="active site" evidence="14">
    <location>
        <position position="180"/>
    </location>
</feature>
<dbReference type="InterPro" id="IPR011126">
    <property type="entry name" value="Hpr_kin/Pase_Hpr_N"/>
</dbReference>
<dbReference type="AlphaFoldDB" id="A0A9D1T039"/>
<evidence type="ECO:0000256" key="8">
    <source>
        <dbReference type="ARBA" id="ARBA00022777"/>
    </source>
</evidence>
<dbReference type="FunFam" id="3.40.50.300:FF:000174">
    <property type="entry name" value="HPr kinase/phosphorylase"/>
    <property type="match status" value="1"/>
</dbReference>
<dbReference type="GO" id="GO:0000287">
    <property type="term" value="F:magnesium ion binding"/>
    <property type="evidence" value="ECO:0007669"/>
    <property type="project" value="UniProtKB-UniRule"/>
</dbReference>
<keyword evidence="4 14" id="KW-0723">Serine/threonine-protein kinase</keyword>